<accession>A0A091DUE6</accession>
<sequence length="133" mass="14462">MGSSNLKSESRWLSQPKGNGPNLVTALHMTSMGMLSQANLTACLKAELDLFPGLGGQMQDPEVLVVVELFSTGGSKQLSEDIPVPQAASFPHKCWDTILAALLYTLCPFFLPMVPDKRLHSDTTGELQFKGRK</sequence>
<dbReference type="AlphaFoldDB" id="A0A091DUE6"/>
<protein>
    <submittedName>
        <fullName evidence="1">Uncharacterized protein</fullName>
    </submittedName>
</protein>
<organism evidence="1 2">
    <name type="scientific">Fukomys damarensis</name>
    <name type="common">Damaraland mole rat</name>
    <name type="synonym">Cryptomys damarensis</name>
    <dbReference type="NCBI Taxonomy" id="885580"/>
    <lineage>
        <taxon>Eukaryota</taxon>
        <taxon>Metazoa</taxon>
        <taxon>Chordata</taxon>
        <taxon>Craniata</taxon>
        <taxon>Vertebrata</taxon>
        <taxon>Euteleostomi</taxon>
        <taxon>Mammalia</taxon>
        <taxon>Eutheria</taxon>
        <taxon>Euarchontoglires</taxon>
        <taxon>Glires</taxon>
        <taxon>Rodentia</taxon>
        <taxon>Hystricomorpha</taxon>
        <taxon>Bathyergidae</taxon>
        <taxon>Fukomys</taxon>
    </lineage>
</organism>
<proteinExistence type="predicted"/>
<gene>
    <name evidence="1" type="ORF">H920_03910</name>
</gene>
<evidence type="ECO:0000313" key="1">
    <source>
        <dbReference type="EMBL" id="KFO34687.1"/>
    </source>
</evidence>
<evidence type="ECO:0000313" key="2">
    <source>
        <dbReference type="Proteomes" id="UP000028990"/>
    </source>
</evidence>
<dbReference type="EMBL" id="KN121920">
    <property type="protein sequence ID" value="KFO34687.1"/>
    <property type="molecule type" value="Genomic_DNA"/>
</dbReference>
<dbReference type="Proteomes" id="UP000028990">
    <property type="component" value="Unassembled WGS sequence"/>
</dbReference>
<name>A0A091DUE6_FUKDA</name>
<keyword evidence="2" id="KW-1185">Reference proteome</keyword>
<reference evidence="1 2" key="1">
    <citation type="submission" date="2013-11" db="EMBL/GenBank/DDBJ databases">
        <title>The Damaraland mole rat (Fukomys damarensis) genome and evolution of African mole rats.</title>
        <authorList>
            <person name="Gladyshev V.N."/>
            <person name="Fang X."/>
        </authorList>
    </citation>
    <scope>NUCLEOTIDE SEQUENCE [LARGE SCALE GENOMIC DNA]</scope>
    <source>
        <tissue evidence="1">Liver</tissue>
    </source>
</reference>